<evidence type="ECO:0000313" key="1">
    <source>
        <dbReference type="EMBL" id="KAH9324261.1"/>
    </source>
</evidence>
<feature type="non-terminal residue" evidence="1">
    <location>
        <position position="75"/>
    </location>
</feature>
<protein>
    <submittedName>
        <fullName evidence="1">Uncharacterized protein</fullName>
    </submittedName>
</protein>
<evidence type="ECO:0000313" key="2">
    <source>
        <dbReference type="Proteomes" id="UP000824469"/>
    </source>
</evidence>
<gene>
    <name evidence="1" type="ORF">KI387_004439</name>
</gene>
<accession>A0AA38LHU5</accession>
<keyword evidence="2" id="KW-1185">Reference proteome</keyword>
<dbReference type="Proteomes" id="UP000824469">
    <property type="component" value="Unassembled WGS sequence"/>
</dbReference>
<feature type="non-terminal residue" evidence="1">
    <location>
        <position position="1"/>
    </location>
</feature>
<dbReference type="EMBL" id="JAHRHJ020000002">
    <property type="protein sequence ID" value="KAH9324261.1"/>
    <property type="molecule type" value="Genomic_DNA"/>
</dbReference>
<name>A0AA38LHU5_TAXCH</name>
<organism evidence="1 2">
    <name type="scientific">Taxus chinensis</name>
    <name type="common">Chinese yew</name>
    <name type="synonym">Taxus wallichiana var. chinensis</name>
    <dbReference type="NCBI Taxonomy" id="29808"/>
    <lineage>
        <taxon>Eukaryota</taxon>
        <taxon>Viridiplantae</taxon>
        <taxon>Streptophyta</taxon>
        <taxon>Embryophyta</taxon>
        <taxon>Tracheophyta</taxon>
        <taxon>Spermatophyta</taxon>
        <taxon>Pinopsida</taxon>
        <taxon>Pinidae</taxon>
        <taxon>Conifers II</taxon>
        <taxon>Cupressales</taxon>
        <taxon>Taxaceae</taxon>
        <taxon>Taxus</taxon>
    </lineage>
</organism>
<dbReference type="OMA" id="SHEGSMY"/>
<comment type="caution">
    <text evidence="1">The sequence shown here is derived from an EMBL/GenBank/DDBJ whole genome shotgun (WGS) entry which is preliminary data.</text>
</comment>
<dbReference type="AlphaFoldDB" id="A0AA38LHU5"/>
<proteinExistence type="predicted"/>
<sequence>ILKAKGKLLDLKDLDLDFYEHSIYGKQKRVRFLKFGETKEQKLELVHPVVWGPAQVASHEGSMYYVTFIDDATRK</sequence>
<reference evidence="1 2" key="1">
    <citation type="journal article" date="2021" name="Nat. Plants">
        <title>The Taxus genome provides insights into paclitaxel biosynthesis.</title>
        <authorList>
            <person name="Xiong X."/>
            <person name="Gou J."/>
            <person name="Liao Q."/>
            <person name="Li Y."/>
            <person name="Zhou Q."/>
            <person name="Bi G."/>
            <person name="Li C."/>
            <person name="Du R."/>
            <person name="Wang X."/>
            <person name="Sun T."/>
            <person name="Guo L."/>
            <person name="Liang H."/>
            <person name="Lu P."/>
            <person name="Wu Y."/>
            <person name="Zhang Z."/>
            <person name="Ro D.K."/>
            <person name="Shang Y."/>
            <person name="Huang S."/>
            <person name="Yan J."/>
        </authorList>
    </citation>
    <scope>NUCLEOTIDE SEQUENCE [LARGE SCALE GENOMIC DNA]</scope>
    <source>
        <strain evidence="1">Ta-2019</strain>
    </source>
</reference>